<dbReference type="HOGENOM" id="CLU_2639038_0_0_1"/>
<proteinExistence type="predicted"/>
<dbReference type="EMBL" id="KN833759">
    <property type="protein sequence ID" value="KIK20845.1"/>
    <property type="molecule type" value="Genomic_DNA"/>
</dbReference>
<protein>
    <submittedName>
        <fullName evidence="1">Uncharacterized protein</fullName>
    </submittedName>
</protein>
<name>A0A0C9Y827_9AGAM</name>
<reference evidence="1 2" key="1">
    <citation type="submission" date="2014-04" db="EMBL/GenBank/DDBJ databases">
        <authorList>
            <consortium name="DOE Joint Genome Institute"/>
            <person name="Kuo A."/>
            <person name="Kohler A."/>
            <person name="Costa M.D."/>
            <person name="Nagy L.G."/>
            <person name="Floudas D."/>
            <person name="Copeland A."/>
            <person name="Barry K.W."/>
            <person name="Cichocki N."/>
            <person name="Veneault-Fourrey C."/>
            <person name="LaButti K."/>
            <person name="Lindquist E.A."/>
            <person name="Lipzen A."/>
            <person name="Lundell T."/>
            <person name="Morin E."/>
            <person name="Murat C."/>
            <person name="Sun H."/>
            <person name="Tunlid A."/>
            <person name="Henrissat B."/>
            <person name="Grigoriev I.V."/>
            <person name="Hibbett D.S."/>
            <person name="Martin F."/>
            <person name="Nordberg H.P."/>
            <person name="Cantor M.N."/>
            <person name="Hua S.X."/>
        </authorList>
    </citation>
    <scope>NUCLEOTIDE SEQUENCE [LARGE SCALE GENOMIC DNA]</scope>
    <source>
        <strain evidence="1 2">441</strain>
    </source>
</reference>
<organism evidence="1 2">
    <name type="scientific">Pisolithus microcarpus 441</name>
    <dbReference type="NCBI Taxonomy" id="765257"/>
    <lineage>
        <taxon>Eukaryota</taxon>
        <taxon>Fungi</taxon>
        <taxon>Dikarya</taxon>
        <taxon>Basidiomycota</taxon>
        <taxon>Agaricomycotina</taxon>
        <taxon>Agaricomycetes</taxon>
        <taxon>Agaricomycetidae</taxon>
        <taxon>Boletales</taxon>
        <taxon>Sclerodermatineae</taxon>
        <taxon>Pisolithaceae</taxon>
        <taxon>Pisolithus</taxon>
    </lineage>
</organism>
<gene>
    <name evidence="1" type="ORF">PISMIDRAFT_574582</name>
</gene>
<dbReference type="AlphaFoldDB" id="A0A0C9Y827"/>
<reference evidence="2" key="2">
    <citation type="submission" date="2015-01" db="EMBL/GenBank/DDBJ databases">
        <title>Evolutionary Origins and Diversification of the Mycorrhizal Mutualists.</title>
        <authorList>
            <consortium name="DOE Joint Genome Institute"/>
            <consortium name="Mycorrhizal Genomics Consortium"/>
            <person name="Kohler A."/>
            <person name="Kuo A."/>
            <person name="Nagy L.G."/>
            <person name="Floudas D."/>
            <person name="Copeland A."/>
            <person name="Barry K.W."/>
            <person name="Cichocki N."/>
            <person name="Veneault-Fourrey C."/>
            <person name="LaButti K."/>
            <person name="Lindquist E.A."/>
            <person name="Lipzen A."/>
            <person name="Lundell T."/>
            <person name="Morin E."/>
            <person name="Murat C."/>
            <person name="Riley R."/>
            <person name="Ohm R."/>
            <person name="Sun H."/>
            <person name="Tunlid A."/>
            <person name="Henrissat B."/>
            <person name="Grigoriev I.V."/>
            <person name="Hibbett D.S."/>
            <person name="Martin F."/>
        </authorList>
    </citation>
    <scope>NUCLEOTIDE SEQUENCE [LARGE SCALE GENOMIC DNA]</scope>
    <source>
        <strain evidence="2">441</strain>
    </source>
</reference>
<dbReference type="Proteomes" id="UP000054018">
    <property type="component" value="Unassembled WGS sequence"/>
</dbReference>
<keyword evidence="2" id="KW-1185">Reference proteome</keyword>
<sequence length="77" mass="8766">MVGASLLATPRRSRGLGPRSMHCCTLAIRIFFLRCSLGKFPKILRTLFSSLTSVARRKILVHVVRSTGRFRTWNAQY</sequence>
<evidence type="ECO:0000313" key="2">
    <source>
        <dbReference type="Proteomes" id="UP000054018"/>
    </source>
</evidence>
<evidence type="ECO:0000313" key="1">
    <source>
        <dbReference type="EMBL" id="KIK20845.1"/>
    </source>
</evidence>
<accession>A0A0C9Y827</accession>